<dbReference type="Pfam" id="PF25601">
    <property type="entry name" value="AAA_lid_14"/>
    <property type="match status" value="1"/>
</dbReference>
<keyword evidence="6" id="KW-0805">Transcription regulation</keyword>
<reference evidence="12 13" key="1">
    <citation type="submission" date="2023-11" db="EMBL/GenBank/DDBJ databases">
        <title>Plant-associative lifestyle of Vibrio porteresiae and its evolutionary dynamics.</title>
        <authorList>
            <person name="Rameshkumar N."/>
            <person name="Kirti K."/>
        </authorList>
    </citation>
    <scope>NUCLEOTIDE SEQUENCE [LARGE SCALE GENOMIC DNA]</scope>
    <source>
        <strain evidence="12 13">MSSRF30</strain>
    </source>
</reference>
<feature type="domain" description="Sigma-54 factor interaction" evidence="10">
    <location>
        <begin position="147"/>
        <end position="376"/>
    </location>
</feature>
<dbReference type="InterPro" id="IPR003593">
    <property type="entry name" value="AAA+_ATPase"/>
</dbReference>
<keyword evidence="5" id="KW-0902">Two-component regulatory system</keyword>
<dbReference type="InterPro" id="IPR025943">
    <property type="entry name" value="Sigma_54_int_dom_ATP-bd_2"/>
</dbReference>
<dbReference type="Pfam" id="PF02954">
    <property type="entry name" value="HTH_8"/>
    <property type="match status" value="1"/>
</dbReference>
<dbReference type="SMART" id="SM00448">
    <property type="entry name" value="REC"/>
    <property type="match status" value="1"/>
</dbReference>
<evidence type="ECO:0000256" key="6">
    <source>
        <dbReference type="ARBA" id="ARBA00023015"/>
    </source>
</evidence>
<dbReference type="InterPro" id="IPR009057">
    <property type="entry name" value="Homeodomain-like_sf"/>
</dbReference>
<keyword evidence="8" id="KW-0804">Transcription</keyword>
<dbReference type="Proteomes" id="UP001304071">
    <property type="component" value="Chromosome 1"/>
</dbReference>
<dbReference type="SMART" id="SM00382">
    <property type="entry name" value="AAA"/>
    <property type="match status" value="1"/>
</dbReference>
<dbReference type="Pfam" id="PF00072">
    <property type="entry name" value="Response_reg"/>
    <property type="match status" value="1"/>
</dbReference>
<evidence type="ECO:0000259" key="10">
    <source>
        <dbReference type="PROSITE" id="PS50045"/>
    </source>
</evidence>
<dbReference type="CDD" id="cd00009">
    <property type="entry name" value="AAA"/>
    <property type="match status" value="1"/>
</dbReference>
<dbReference type="InterPro" id="IPR053402">
    <property type="entry name" value="QS_regulatory_LuxO"/>
</dbReference>
<feature type="domain" description="Response regulatory" evidence="11">
    <location>
        <begin position="12"/>
        <end position="126"/>
    </location>
</feature>
<dbReference type="EMBL" id="CP138203">
    <property type="protein sequence ID" value="WPC73273.1"/>
    <property type="molecule type" value="Genomic_DNA"/>
</dbReference>
<evidence type="ECO:0000313" key="12">
    <source>
        <dbReference type="EMBL" id="WPC73273.1"/>
    </source>
</evidence>
<dbReference type="SUPFAM" id="SSF52540">
    <property type="entry name" value="P-loop containing nucleoside triphosphate hydrolases"/>
    <property type="match status" value="1"/>
</dbReference>
<dbReference type="Gene3D" id="1.10.8.60">
    <property type="match status" value="1"/>
</dbReference>
<dbReference type="RefSeq" id="WP_261893081.1">
    <property type="nucleotide sequence ID" value="NZ_AP024895.1"/>
</dbReference>
<keyword evidence="13" id="KW-1185">Reference proteome</keyword>
<evidence type="ECO:0000256" key="3">
    <source>
        <dbReference type="ARBA" id="ARBA00022741"/>
    </source>
</evidence>
<keyword evidence="2 9" id="KW-0597">Phosphoprotein</keyword>
<dbReference type="PROSITE" id="PS50045">
    <property type="entry name" value="SIGMA54_INTERACT_4"/>
    <property type="match status" value="1"/>
</dbReference>
<dbReference type="InterPro" id="IPR002197">
    <property type="entry name" value="HTH_Fis"/>
</dbReference>
<protein>
    <submittedName>
        <fullName evidence="12">Quorum-sensing sigma-54 dependent transcriptional regulator LuxO</fullName>
    </submittedName>
</protein>
<dbReference type="NCBIfam" id="NF041946">
    <property type="entry name" value="LuxO_transreg_Vib"/>
    <property type="match status" value="1"/>
</dbReference>
<evidence type="ECO:0000256" key="8">
    <source>
        <dbReference type="ARBA" id="ARBA00023163"/>
    </source>
</evidence>
<dbReference type="InterPro" id="IPR027417">
    <property type="entry name" value="P-loop_NTPase"/>
</dbReference>
<dbReference type="PANTHER" id="PTHR32071">
    <property type="entry name" value="TRANSCRIPTIONAL REGULATORY PROTEIN"/>
    <property type="match status" value="1"/>
</dbReference>
<sequence length="469" mass="52355">MQLEYPTQKAKYLLMVEDTASVAALYRSYLLPLEIDIKVVGTGREAIESIAQREPDLILLDLRLPDMTGMDVLHAVKLKHPDVPVVFMTAHGSIDTAVEAMRHGAQDFLIKPCEADRLRVTVNNAIRKASKLKNETDDPGNQNYQGFIGSSQTMQAVYRTIDSAATSKASIFITGESGTGKEVCAEAIHAASKRGDKPFIAINCAAIPKDLIESELFGHVKGAFTGAATDRQGAAEAADGGTLFLDELCEMDLDLQTKLLRFIQTGTFQKVGSSKMKSVDVRFVCATNRDPWKEVQEGRFREDLYYRLYVIPLHLPPLRERGDDVIEIAYSLLGFMSKEEGKGFVRLHAEVVERFKHYGWPGNVRQLQNVLRNVVVLNEGREITLNMLPPPLNRPIEPRAEVVTESNERGPVSVHDIFPLWLTEKQAIEKAIEACEGNIPKAAGYLDVSPSTIYRKLQSWNEKEKEKEK</sequence>
<dbReference type="PROSITE" id="PS50110">
    <property type="entry name" value="RESPONSE_REGULATORY"/>
    <property type="match status" value="1"/>
</dbReference>
<evidence type="ECO:0000256" key="4">
    <source>
        <dbReference type="ARBA" id="ARBA00022840"/>
    </source>
</evidence>
<keyword evidence="7" id="KW-0238">DNA-binding</keyword>
<feature type="modified residue" description="4-aspartylphosphate" evidence="9">
    <location>
        <position position="61"/>
    </location>
</feature>
<dbReference type="CDD" id="cd17572">
    <property type="entry name" value="REC_NtrC1-like"/>
    <property type="match status" value="1"/>
</dbReference>
<dbReference type="InterPro" id="IPR058031">
    <property type="entry name" value="AAA_lid_NorR"/>
</dbReference>
<dbReference type="InterPro" id="IPR011006">
    <property type="entry name" value="CheY-like_superfamily"/>
</dbReference>
<dbReference type="InterPro" id="IPR025944">
    <property type="entry name" value="Sigma_54_int_dom_CS"/>
</dbReference>
<evidence type="ECO:0000259" key="11">
    <source>
        <dbReference type="PROSITE" id="PS50110"/>
    </source>
</evidence>
<dbReference type="PROSITE" id="PS00676">
    <property type="entry name" value="SIGMA54_INTERACT_2"/>
    <property type="match status" value="1"/>
</dbReference>
<dbReference type="SUPFAM" id="SSF46689">
    <property type="entry name" value="Homeodomain-like"/>
    <property type="match status" value="1"/>
</dbReference>
<keyword evidence="1" id="KW-0678">Repressor</keyword>
<dbReference type="InterPro" id="IPR002078">
    <property type="entry name" value="Sigma_54_int"/>
</dbReference>
<dbReference type="Gene3D" id="3.40.50.300">
    <property type="entry name" value="P-loop containing nucleotide triphosphate hydrolases"/>
    <property type="match status" value="1"/>
</dbReference>
<name>A0ABZ0QA07_9VIBR</name>
<gene>
    <name evidence="12" type="primary">luxO</name>
    <name evidence="12" type="ORF">R8Z52_14265</name>
</gene>
<dbReference type="InterPro" id="IPR001789">
    <property type="entry name" value="Sig_transdc_resp-reg_receiver"/>
</dbReference>
<evidence type="ECO:0000256" key="9">
    <source>
        <dbReference type="PROSITE-ProRule" id="PRU00169"/>
    </source>
</evidence>
<dbReference type="Pfam" id="PF00158">
    <property type="entry name" value="Sigma54_activat"/>
    <property type="match status" value="1"/>
</dbReference>
<evidence type="ECO:0000256" key="2">
    <source>
        <dbReference type="ARBA" id="ARBA00022553"/>
    </source>
</evidence>
<dbReference type="Gene3D" id="3.40.50.2300">
    <property type="match status" value="1"/>
</dbReference>
<dbReference type="Gene3D" id="1.10.10.60">
    <property type="entry name" value="Homeodomain-like"/>
    <property type="match status" value="1"/>
</dbReference>
<dbReference type="SUPFAM" id="SSF52172">
    <property type="entry name" value="CheY-like"/>
    <property type="match status" value="1"/>
</dbReference>
<organism evidence="12 13">
    <name type="scientific">Vibrio porteresiae DSM 19223</name>
    <dbReference type="NCBI Taxonomy" id="1123496"/>
    <lineage>
        <taxon>Bacteria</taxon>
        <taxon>Pseudomonadati</taxon>
        <taxon>Pseudomonadota</taxon>
        <taxon>Gammaproteobacteria</taxon>
        <taxon>Vibrionales</taxon>
        <taxon>Vibrionaceae</taxon>
        <taxon>Vibrio</taxon>
    </lineage>
</organism>
<dbReference type="PROSITE" id="PS00688">
    <property type="entry name" value="SIGMA54_INTERACT_3"/>
    <property type="match status" value="1"/>
</dbReference>
<accession>A0ABZ0QA07</accession>
<evidence type="ECO:0000256" key="1">
    <source>
        <dbReference type="ARBA" id="ARBA00022491"/>
    </source>
</evidence>
<keyword evidence="4" id="KW-0067">ATP-binding</keyword>
<evidence type="ECO:0000313" key="13">
    <source>
        <dbReference type="Proteomes" id="UP001304071"/>
    </source>
</evidence>
<proteinExistence type="predicted"/>
<evidence type="ECO:0000256" key="7">
    <source>
        <dbReference type="ARBA" id="ARBA00023125"/>
    </source>
</evidence>
<evidence type="ECO:0000256" key="5">
    <source>
        <dbReference type="ARBA" id="ARBA00023012"/>
    </source>
</evidence>
<keyword evidence="3" id="KW-0547">Nucleotide-binding</keyword>
<dbReference type="PANTHER" id="PTHR32071:SF117">
    <property type="entry name" value="PTS-DEPENDENT DIHYDROXYACETONE KINASE OPERON REGULATORY PROTEIN-RELATED"/>
    <property type="match status" value="1"/>
</dbReference>